<dbReference type="AlphaFoldDB" id="A0A4R1XWE6"/>
<dbReference type="PROSITE" id="PS50110">
    <property type="entry name" value="RESPONSE_REGULATORY"/>
    <property type="match status" value="1"/>
</dbReference>
<evidence type="ECO:0000256" key="2">
    <source>
        <dbReference type="ARBA" id="ARBA00023125"/>
    </source>
</evidence>
<evidence type="ECO:0000256" key="4">
    <source>
        <dbReference type="PROSITE-ProRule" id="PRU00169"/>
    </source>
</evidence>
<dbReference type="SUPFAM" id="SSF46894">
    <property type="entry name" value="C-terminal effector domain of the bipartite response regulators"/>
    <property type="match status" value="1"/>
</dbReference>
<feature type="domain" description="HTH luxR-type" evidence="5">
    <location>
        <begin position="159"/>
        <end position="224"/>
    </location>
</feature>
<evidence type="ECO:0000256" key="3">
    <source>
        <dbReference type="ARBA" id="ARBA00023163"/>
    </source>
</evidence>
<dbReference type="SMART" id="SM00448">
    <property type="entry name" value="REC"/>
    <property type="match status" value="1"/>
</dbReference>
<evidence type="ECO:0000259" key="6">
    <source>
        <dbReference type="PROSITE" id="PS50110"/>
    </source>
</evidence>
<keyword evidence="3" id="KW-0804">Transcription</keyword>
<dbReference type="GO" id="GO:0006355">
    <property type="term" value="P:regulation of DNA-templated transcription"/>
    <property type="evidence" value="ECO:0007669"/>
    <property type="project" value="InterPro"/>
</dbReference>
<dbReference type="InterPro" id="IPR036388">
    <property type="entry name" value="WH-like_DNA-bd_sf"/>
</dbReference>
<sequence length="227" mass="25420">MHHHELSLPVPVLVVEDEPLMQSRLKEILESIGYRSEDLLFAQDIKQAKSLLSMHSTSFALVDLGLPDGNGNEFIQHLKEYDDSVAILVISAWSTEDAILNALKSGATGYVLKERDDLEVMMSIRSVLRGGAPIDPFIARKILKQLDLEEKKICPQPNDPKAIKILTNRENEILLLVANGLSNKEIADQINLSRYTVESHIKHIYRKLSVCTRTKAVDTARTLGLLD</sequence>
<dbReference type="PROSITE" id="PS50043">
    <property type="entry name" value="HTH_LUXR_2"/>
    <property type="match status" value="1"/>
</dbReference>
<keyword evidence="8" id="KW-1185">Reference proteome</keyword>
<keyword evidence="4" id="KW-0597">Phosphoprotein</keyword>
<dbReference type="InterPro" id="IPR016032">
    <property type="entry name" value="Sig_transdc_resp-reg_C-effctor"/>
</dbReference>
<reference evidence="7 8" key="1">
    <citation type="submission" date="2019-03" db="EMBL/GenBank/DDBJ databases">
        <title>Genomic analyses of the natural microbiome of Caenorhabditis elegans.</title>
        <authorList>
            <person name="Samuel B."/>
        </authorList>
    </citation>
    <scope>NUCLEOTIDE SEQUENCE [LARGE SCALE GENOMIC DNA]</scope>
    <source>
        <strain evidence="7 8">JUb89</strain>
    </source>
</reference>
<evidence type="ECO:0000313" key="7">
    <source>
        <dbReference type="EMBL" id="TCM66605.1"/>
    </source>
</evidence>
<evidence type="ECO:0000256" key="1">
    <source>
        <dbReference type="ARBA" id="ARBA00023015"/>
    </source>
</evidence>
<protein>
    <submittedName>
        <fullName evidence="7">LuxR family two component transcriptional regulator</fullName>
    </submittedName>
</protein>
<organism evidence="7 8">
    <name type="scientific">Acinetobacter calcoaceticus</name>
    <dbReference type="NCBI Taxonomy" id="471"/>
    <lineage>
        <taxon>Bacteria</taxon>
        <taxon>Pseudomonadati</taxon>
        <taxon>Pseudomonadota</taxon>
        <taxon>Gammaproteobacteria</taxon>
        <taxon>Moraxellales</taxon>
        <taxon>Moraxellaceae</taxon>
        <taxon>Acinetobacter</taxon>
        <taxon>Acinetobacter calcoaceticus/baumannii complex</taxon>
    </lineage>
</organism>
<dbReference type="InterPro" id="IPR011006">
    <property type="entry name" value="CheY-like_superfamily"/>
</dbReference>
<dbReference type="SMART" id="SM00421">
    <property type="entry name" value="HTH_LUXR"/>
    <property type="match status" value="1"/>
</dbReference>
<feature type="modified residue" description="4-aspartylphosphate" evidence="4">
    <location>
        <position position="63"/>
    </location>
</feature>
<keyword evidence="2" id="KW-0238">DNA-binding</keyword>
<name>A0A4R1XWE6_ACICA</name>
<dbReference type="EMBL" id="SLVJ01000012">
    <property type="protein sequence ID" value="TCM66605.1"/>
    <property type="molecule type" value="Genomic_DNA"/>
</dbReference>
<dbReference type="InterPro" id="IPR039420">
    <property type="entry name" value="WalR-like"/>
</dbReference>
<dbReference type="Pfam" id="PF00196">
    <property type="entry name" value="GerE"/>
    <property type="match status" value="1"/>
</dbReference>
<dbReference type="Gene3D" id="3.40.50.2300">
    <property type="match status" value="1"/>
</dbReference>
<dbReference type="GO" id="GO:0000160">
    <property type="term" value="P:phosphorelay signal transduction system"/>
    <property type="evidence" value="ECO:0007669"/>
    <property type="project" value="InterPro"/>
</dbReference>
<feature type="domain" description="Response regulatory" evidence="6">
    <location>
        <begin position="11"/>
        <end position="128"/>
    </location>
</feature>
<dbReference type="PANTHER" id="PTHR43214:SF41">
    <property type="entry name" value="NITRATE_NITRITE RESPONSE REGULATOR PROTEIN NARP"/>
    <property type="match status" value="1"/>
</dbReference>
<dbReference type="CDD" id="cd06170">
    <property type="entry name" value="LuxR_C_like"/>
    <property type="match status" value="1"/>
</dbReference>
<dbReference type="Proteomes" id="UP000294963">
    <property type="component" value="Unassembled WGS sequence"/>
</dbReference>
<evidence type="ECO:0000259" key="5">
    <source>
        <dbReference type="PROSITE" id="PS50043"/>
    </source>
</evidence>
<dbReference type="PROSITE" id="PS00622">
    <property type="entry name" value="HTH_LUXR_1"/>
    <property type="match status" value="1"/>
</dbReference>
<accession>A0A4R1XWE6</accession>
<dbReference type="InterPro" id="IPR001789">
    <property type="entry name" value="Sig_transdc_resp-reg_receiver"/>
</dbReference>
<dbReference type="InterPro" id="IPR000792">
    <property type="entry name" value="Tscrpt_reg_LuxR_C"/>
</dbReference>
<dbReference type="PRINTS" id="PR00038">
    <property type="entry name" value="HTHLUXR"/>
</dbReference>
<evidence type="ECO:0000313" key="8">
    <source>
        <dbReference type="Proteomes" id="UP000294963"/>
    </source>
</evidence>
<dbReference type="OrthoDB" id="9796655at2"/>
<proteinExistence type="predicted"/>
<dbReference type="Gene3D" id="1.10.10.10">
    <property type="entry name" value="Winged helix-like DNA-binding domain superfamily/Winged helix DNA-binding domain"/>
    <property type="match status" value="1"/>
</dbReference>
<gene>
    <name evidence="7" type="ORF">EC844_11248</name>
</gene>
<dbReference type="CDD" id="cd00156">
    <property type="entry name" value="REC"/>
    <property type="match status" value="1"/>
</dbReference>
<dbReference type="PANTHER" id="PTHR43214">
    <property type="entry name" value="TWO-COMPONENT RESPONSE REGULATOR"/>
    <property type="match status" value="1"/>
</dbReference>
<dbReference type="SUPFAM" id="SSF52172">
    <property type="entry name" value="CheY-like"/>
    <property type="match status" value="1"/>
</dbReference>
<keyword evidence="1" id="KW-0805">Transcription regulation</keyword>
<comment type="caution">
    <text evidence="7">The sequence shown here is derived from an EMBL/GenBank/DDBJ whole genome shotgun (WGS) entry which is preliminary data.</text>
</comment>
<dbReference type="Pfam" id="PF00072">
    <property type="entry name" value="Response_reg"/>
    <property type="match status" value="1"/>
</dbReference>
<dbReference type="GO" id="GO:0003677">
    <property type="term" value="F:DNA binding"/>
    <property type="evidence" value="ECO:0007669"/>
    <property type="project" value="UniProtKB-KW"/>
</dbReference>